<dbReference type="RefSeq" id="WP_230733866.1">
    <property type="nucleotide sequence ID" value="NZ_CP075567.1"/>
</dbReference>
<accession>A0ABY3Q0Z1</accession>
<dbReference type="Proteomes" id="UP001162907">
    <property type="component" value="Chromosome"/>
</dbReference>
<sequence length="123" mass="13976">MKNVFWIEGHPSGSNEISALVLAADIESPFEHLHDVEKKLTESNIRGLVVFDLLVSHGNNRNRFFSAFFNGRTFIDKDFKSEQNSYSIYSQLSAPHLKTHAKEINHTLLSTAMKYAIREGIPL</sequence>
<gene>
    <name evidence="1" type="ORF">KJY40_27630</name>
</gene>
<evidence type="ECO:0000313" key="2">
    <source>
        <dbReference type="Proteomes" id="UP001162907"/>
    </source>
</evidence>
<evidence type="ECO:0000313" key="1">
    <source>
        <dbReference type="EMBL" id="UFP99734.1"/>
    </source>
</evidence>
<keyword evidence="2" id="KW-1185">Reference proteome</keyword>
<dbReference type="InterPro" id="IPR031834">
    <property type="entry name" value="RnlB/LsoB_antitoxin"/>
</dbReference>
<dbReference type="EMBL" id="CP075567">
    <property type="protein sequence ID" value="UFP99734.1"/>
    <property type="molecule type" value="Genomic_DNA"/>
</dbReference>
<name>A0ABY3Q0Z1_9PSED</name>
<protein>
    <submittedName>
        <fullName evidence="1">Type II toxin-antitoxin system RnlB family antitoxin</fullName>
    </submittedName>
</protein>
<organism evidence="1 2">
    <name type="scientific">Pseudomonas fitomaticsae</name>
    <dbReference type="NCBI Taxonomy" id="2837969"/>
    <lineage>
        <taxon>Bacteria</taxon>
        <taxon>Pseudomonadati</taxon>
        <taxon>Pseudomonadota</taxon>
        <taxon>Gammaproteobacteria</taxon>
        <taxon>Pseudomonadales</taxon>
        <taxon>Pseudomonadaceae</taxon>
        <taxon>Pseudomonas</taxon>
    </lineage>
</organism>
<reference evidence="1 2" key="1">
    <citation type="journal article" date="2022" name="Int. J. Syst. Evol. Microbiol.">
        <title>Pseudomonas fitomaticsae sp. nov., isolated at Marimurtra Botanical Garden in Blanes, Catalonia, Spain.</title>
        <authorList>
            <person name="Atanasov K.E."/>
            <person name="Galbis D.M."/>
            <person name="Cornado D."/>
            <person name="Serpico A."/>
            <person name="Sanchez G."/>
            <person name="Bosch M."/>
            <person name="Ferrer A."/>
            <person name="Altabella T."/>
        </authorList>
    </citation>
    <scope>NUCLEOTIDE SEQUENCE [LARGE SCALE GENOMIC DNA]</scope>
    <source>
        <strain evidence="1 2">FIT81</strain>
    </source>
</reference>
<dbReference type="Pfam" id="PF15933">
    <property type="entry name" value="RnlB_antitoxin"/>
    <property type="match status" value="1"/>
</dbReference>
<proteinExistence type="predicted"/>